<comment type="caution">
    <text evidence="1">The sequence shown here is derived from an EMBL/GenBank/DDBJ whole genome shotgun (WGS) entry which is preliminary data.</text>
</comment>
<sequence length="776" mass="89427">MNDLVFIGDWTKDRVLGSGSFGVVVLWRHNRTDEKLAIKTCKWSDELNDKHRERWTKEVEMLQNTNNANIVSTKELPPEFSKGLERVNPSRLPILCMEYCGGGDLRQLLNKAEFCAGLREPQVRQILSDIRNAMQFLHSNRITHRDLKPENVVLQIIDSPSKNNLGVQSPKKIVYKLIDLGYAKEIDSNSVCASFVGTLQYLAPELFASKSYSNSVDFWSFGLLAFEIICGTRPFLPYLAPVQWIPQVKKKLHDNICVYETHHGDIEYSNEIFPENYISKPLKEFLEKWLRIALEWDPKLRGRDAPSKVTFNIPTEQQATAASKIVIFDLLEDILSKKIVKVFSVSTLSQHAYEIDEKTNIQALKKFLQNDTKITADKQIIISPKNYLNIGDDELVINYWNESCTNMLYVFDKTLILKDVIEPIVPKAIQRALKENQKALYNFKNSQNLYKNGVFFVLSQVEMYESLIHSLFARAESLKHEGKLLLLKHNTVDKCIGKLIEKQELITNMTETGKKHVERLREDGTGVNYLGGFDKLFKDIDDRSEKVTKLQLAWTQLSVRLQSATRRSNEVLSIEINNFVARNNFQSLLSETLKTYVNFKKGEFFNDQRTKEKPCTDIIKLCYECLKLRCKIVLEMSHQPFMLKLMDLNTEFTKISDIITNAADNNDKLNTDLTTLSNELTDCMWATISLLSSEADDLANLPYSVVSFQKRDFKIGESVSSHCIKVLNKVEEDEKLKNLIEESLKLRKNHSQLTEKLTMQRELLKKTDFDYSFLAK</sequence>
<reference evidence="1 2" key="1">
    <citation type="journal article" date="2022" name="Genome Biol. Evol.">
        <title>The Spruce Budworm Genome: Reconstructing the Evolutionary History of Antifreeze Proteins.</title>
        <authorList>
            <person name="Beliveau C."/>
            <person name="Gagne P."/>
            <person name="Picq S."/>
            <person name="Vernygora O."/>
            <person name="Keeling C.I."/>
            <person name="Pinkney K."/>
            <person name="Doucet D."/>
            <person name="Wen F."/>
            <person name="Johnston J.S."/>
            <person name="Maaroufi H."/>
            <person name="Boyle B."/>
            <person name="Laroche J."/>
            <person name="Dewar K."/>
            <person name="Juretic N."/>
            <person name="Blackburn G."/>
            <person name="Nisole A."/>
            <person name="Brunet B."/>
            <person name="Brandao M."/>
            <person name="Lumley L."/>
            <person name="Duan J."/>
            <person name="Quan G."/>
            <person name="Lucarotti C.J."/>
            <person name="Roe A.D."/>
            <person name="Sperling F.A.H."/>
            <person name="Levesque R.C."/>
            <person name="Cusson M."/>
        </authorList>
    </citation>
    <scope>NUCLEOTIDE SEQUENCE [LARGE SCALE GENOMIC DNA]</scope>
    <source>
        <strain evidence="1">Glfc:IPQL:Cfum</strain>
    </source>
</reference>
<evidence type="ECO:0000313" key="1">
    <source>
        <dbReference type="EMBL" id="KAI8432004.1"/>
    </source>
</evidence>
<evidence type="ECO:0000313" key="2">
    <source>
        <dbReference type="Proteomes" id="UP001064048"/>
    </source>
</evidence>
<gene>
    <name evidence="1" type="ORF">MSG28_004533</name>
</gene>
<name>A0ACC0K6B2_CHOFU</name>
<dbReference type="Proteomes" id="UP001064048">
    <property type="component" value="Chromosome 7"/>
</dbReference>
<dbReference type="EMBL" id="CM046107">
    <property type="protein sequence ID" value="KAI8432004.1"/>
    <property type="molecule type" value="Genomic_DNA"/>
</dbReference>
<keyword evidence="2" id="KW-1185">Reference proteome</keyword>
<proteinExistence type="predicted"/>
<accession>A0ACC0K6B2</accession>
<organism evidence="1 2">
    <name type="scientific">Choristoneura fumiferana</name>
    <name type="common">Spruce budworm moth</name>
    <name type="synonym">Archips fumiferana</name>
    <dbReference type="NCBI Taxonomy" id="7141"/>
    <lineage>
        <taxon>Eukaryota</taxon>
        <taxon>Metazoa</taxon>
        <taxon>Ecdysozoa</taxon>
        <taxon>Arthropoda</taxon>
        <taxon>Hexapoda</taxon>
        <taxon>Insecta</taxon>
        <taxon>Pterygota</taxon>
        <taxon>Neoptera</taxon>
        <taxon>Endopterygota</taxon>
        <taxon>Lepidoptera</taxon>
        <taxon>Glossata</taxon>
        <taxon>Ditrysia</taxon>
        <taxon>Tortricoidea</taxon>
        <taxon>Tortricidae</taxon>
        <taxon>Tortricinae</taxon>
        <taxon>Choristoneura</taxon>
    </lineage>
</organism>
<protein>
    <submittedName>
        <fullName evidence="1">Uncharacterized protein</fullName>
    </submittedName>
</protein>